<dbReference type="STRING" id="695939.SAMN00790413_03653"/>
<evidence type="ECO:0000313" key="1">
    <source>
        <dbReference type="EMBL" id="SMB86029.1"/>
    </source>
</evidence>
<reference evidence="1 2" key="1">
    <citation type="submission" date="2017-04" db="EMBL/GenBank/DDBJ databases">
        <authorList>
            <person name="Afonso C.L."/>
            <person name="Miller P.J."/>
            <person name="Scott M.A."/>
            <person name="Spackman E."/>
            <person name="Goraichik I."/>
            <person name="Dimitrov K.M."/>
            <person name="Suarez D.L."/>
            <person name="Swayne D.E."/>
        </authorList>
    </citation>
    <scope>NUCLEOTIDE SEQUENCE [LARGE SCALE GENOMIC DNA]</scope>
    <source>
        <strain evidence="1 2">KR-140</strain>
    </source>
</reference>
<organism evidence="1 2">
    <name type="scientific">Deinococcus hopiensis KR-140</name>
    <dbReference type="NCBI Taxonomy" id="695939"/>
    <lineage>
        <taxon>Bacteria</taxon>
        <taxon>Thermotogati</taxon>
        <taxon>Deinococcota</taxon>
        <taxon>Deinococci</taxon>
        <taxon>Deinococcales</taxon>
        <taxon>Deinococcaceae</taxon>
        <taxon>Deinococcus</taxon>
    </lineage>
</organism>
<accession>A0A1W1UY84</accession>
<gene>
    <name evidence="1" type="ORF">SAMN00790413_03653</name>
</gene>
<evidence type="ECO:0000313" key="2">
    <source>
        <dbReference type="Proteomes" id="UP000192582"/>
    </source>
</evidence>
<keyword evidence="2" id="KW-1185">Reference proteome</keyword>
<protein>
    <submittedName>
        <fullName evidence="1">Uncharacterized protein</fullName>
    </submittedName>
</protein>
<proteinExistence type="predicted"/>
<name>A0A1W1UY84_9DEIO</name>
<dbReference type="EMBL" id="FWWU01000008">
    <property type="protein sequence ID" value="SMB86029.1"/>
    <property type="molecule type" value="Genomic_DNA"/>
</dbReference>
<dbReference type="Proteomes" id="UP000192582">
    <property type="component" value="Unassembled WGS sequence"/>
</dbReference>
<sequence length="80" mass="8324">MNTRPNDAAFVRPASEITRAAGAVRPTDGLSNREYFASLALQGLLTGAGDNDFSYDDAAEDAVTYADALIAALNKKAGTS</sequence>
<dbReference type="AlphaFoldDB" id="A0A1W1UY84"/>